<dbReference type="Proteomes" id="UP000626244">
    <property type="component" value="Unassembled WGS sequence"/>
</dbReference>
<comment type="caution">
    <text evidence="6">The sequence shown here is derived from an EMBL/GenBank/DDBJ whole genome shotgun (WGS) entry which is preliminary data.</text>
</comment>
<evidence type="ECO:0000259" key="5">
    <source>
        <dbReference type="Pfam" id="PF01625"/>
    </source>
</evidence>
<reference evidence="7" key="1">
    <citation type="journal article" date="2019" name="Int. J. Syst. Evol. Microbiol.">
        <title>The Global Catalogue of Microorganisms (GCM) 10K type strain sequencing project: providing services to taxonomists for standard genome sequencing and annotation.</title>
        <authorList>
            <consortium name="The Broad Institute Genomics Platform"/>
            <consortium name="The Broad Institute Genome Sequencing Center for Infectious Disease"/>
            <person name="Wu L."/>
            <person name="Ma J."/>
        </authorList>
    </citation>
    <scope>NUCLEOTIDE SEQUENCE [LARGE SCALE GENOMIC DNA]</scope>
    <source>
        <strain evidence="7">CGMCC 1.14993</strain>
    </source>
</reference>
<evidence type="ECO:0000256" key="1">
    <source>
        <dbReference type="ARBA" id="ARBA00012502"/>
    </source>
</evidence>
<dbReference type="InterPro" id="IPR036509">
    <property type="entry name" value="Met_Sox_Rdtase_MsrA_sf"/>
</dbReference>
<keyword evidence="2" id="KW-0560">Oxidoreductase</keyword>
<name>A0A8J3AF11_9BACI</name>
<gene>
    <name evidence="6" type="ORF">GCM10007380_14170</name>
</gene>
<dbReference type="EC" id="1.8.4.11" evidence="1"/>
<dbReference type="GO" id="GO:0005737">
    <property type="term" value="C:cytoplasm"/>
    <property type="evidence" value="ECO:0007669"/>
    <property type="project" value="TreeGrafter"/>
</dbReference>
<evidence type="ECO:0000313" key="6">
    <source>
        <dbReference type="EMBL" id="GGI12689.1"/>
    </source>
</evidence>
<comment type="catalytic activity">
    <reaction evidence="4">
        <text>[thioredoxin]-disulfide + L-methionine + H2O = L-methionine (S)-S-oxide + [thioredoxin]-dithiol</text>
        <dbReference type="Rhea" id="RHEA:19993"/>
        <dbReference type="Rhea" id="RHEA-COMP:10698"/>
        <dbReference type="Rhea" id="RHEA-COMP:10700"/>
        <dbReference type="ChEBI" id="CHEBI:15377"/>
        <dbReference type="ChEBI" id="CHEBI:29950"/>
        <dbReference type="ChEBI" id="CHEBI:50058"/>
        <dbReference type="ChEBI" id="CHEBI:57844"/>
        <dbReference type="ChEBI" id="CHEBI:58772"/>
        <dbReference type="EC" id="1.8.4.11"/>
    </reaction>
</comment>
<dbReference type="PANTHER" id="PTHR42799">
    <property type="entry name" value="MITOCHONDRIAL PEPTIDE METHIONINE SULFOXIDE REDUCTASE"/>
    <property type="match status" value="1"/>
</dbReference>
<evidence type="ECO:0000313" key="7">
    <source>
        <dbReference type="Proteomes" id="UP000626244"/>
    </source>
</evidence>
<dbReference type="Pfam" id="PF01625">
    <property type="entry name" value="PMSR"/>
    <property type="match status" value="1"/>
</dbReference>
<evidence type="ECO:0000256" key="3">
    <source>
        <dbReference type="ARBA" id="ARBA00047806"/>
    </source>
</evidence>
<dbReference type="InterPro" id="IPR002569">
    <property type="entry name" value="Met_Sox_Rdtase_MsrA_dom"/>
</dbReference>
<sequence length="211" mass="24683">MDTITFGMGCFWGPEARFGYLPGVVKTRVGYAGGKEGQPTSKNTLDFTEVLQIQYDPELLSLDQLLTQFFEQHNSTRAPYSNKYRSVLFYQNEEQKEKMYQKVEEMLQKYGVIYTAVEPLEQFYEEVTRHQKYYLQRWKPVYKKWCQLHFGEESLVQSTLAARLNGLSRGIGTLEEIQSEFQDPILEPLWCVIREELKGEREQTGDTCSII</sequence>
<accession>A0A8J3AF11</accession>
<keyword evidence="7" id="KW-1185">Reference proteome</keyword>
<dbReference type="GO" id="GO:0008113">
    <property type="term" value="F:peptide-methionine (S)-S-oxide reductase activity"/>
    <property type="evidence" value="ECO:0007669"/>
    <property type="project" value="UniProtKB-EC"/>
</dbReference>
<evidence type="ECO:0000256" key="2">
    <source>
        <dbReference type="ARBA" id="ARBA00023002"/>
    </source>
</evidence>
<organism evidence="6 7">
    <name type="scientific">Gottfriedia solisilvae</name>
    <dbReference type="NCBI Taxonomy" id="1516104"/>
    <lineage>
        <taxon>Bacteria</taxon>
        <taxon>Bacillati</taxon>
        <taxon>Bacillota</taxon>
        <taxon>Bacilli</taxon>
        <taxon>Bacillales</taxon>
        <taxon>Bacillaceae</taxon>
        <taxon>Gottfriedia</taxon>
    </lineage>
</organism>
<dbReference type="SUPFAM" id="SSF55068">
    <property type="entry name" value="Peptide methionine sulfoxide reductase"/>
    <property type="match status" value="1"/>
</dbReference>
<protein>
    <recommendedName>
        <fullName evidence="1">peptide-methionine (S)-S-oxide reductase</fullName>
        <ecNumber evidence="1">1.8.4.11</ecNumber>
    </recommendedName>
</protein>
<evidence type="ECO:0000256" key="4">
    <source>
        <dbReference type="ARBA" id="ARBA00048782"/>
    </source>
</evidence>
<dbReference type="Gene3D" id="3.30.1060.10">
    <property type="entry name" value="Peptide methionine sulphoxide reductase MsrA"/>
    <property type="match status" value="1"/>
</dbReference>
<dbReference type="GO" id="GO:0034599">
    <property type="term" value="P:cellular response to oxidative stress"/>
    <property type="evidence" value="ECO:0007669"/>
    <property type="project" value="TreeGrafter"/>
</dbReference>
<dbReference type="OrthoDB" id="4174719at2"/>
<dbReference type="AlphaFoldDB" id="A0A8J3AF11"/>
<dbReference type="RefSeq" id="WP_087997787.1">
    <property type="nucleotide sequence ID" value="NZ_BMHB01000001.1"/>
</dbReference>
<proteinExistence type="predicted"/>
<dbReference type="PANTHER" id="PTHR42799:SF13">
    <property type="entry name" value="PEPTIDE METHIONINE SULFOXIDE REDUCTASE"/>
    <property type="match status" value="1"/>
</dbReference>
<comment type="catalytic activity">
    <reaction evidence="3">
        <text>L-methionyl-[protein] + [thioredoxin]-disulfide + H2O = L-methionyl-(S)-S-oxide-[protein] + [thioredoxin]-dithiol</text>
        <dbReference type="Rhea" id="RHEA:14217"/>
        <dbReference type="Rhea" id="RHEA-COMP:10698"/>
        <dbReference type="Rhea" id="RHEA-COMP:10700"/>
        <dbReference type="Rhea" id="RHEA-COMP:12313"/>
        <dbReference type="Rhea" id="RHEA-COMP:12315"/>
        <dbReference type="ChEBI" id="CHEBI:15377"/>
        <dbReference type="ChEBI" id="CHEBI:16044"/>
        <dbReference type="ChEBI" id="CHEBI:29950"/>
        <dbReference type="ChEBI" id="CHEBI:44120"/>
        <dbReference type="ChEBI" id="CHEBI:50058"/>
        <dbReference type="EC" id="1.8.4.11"/>
    </reaction>
</comment>
<dbReference type="EMBL" id="BMHB01000001">
    <property type="protein sequence ID" value="GGI12689.1"/>
    <property type="molecule type" value="Genomic_DNA"/>
</dbReference>
<feature type="domain" description="Peptide methionine sulphoxide reductase MsrA" evidence="5">
    <location>
        <begin position="3"/>
        <end position="138"/>
    </location>
</feature>
<dbReference type="InterPro" id="IPR050162">
    <property type="entry name" value="MsrA_MetSO_reductase"/>
</dbReference>